<feature type="domain" description="Retrovirus-related Pol polyprotein from transposon TNT 1-94-like beta-barrel" evidence="3">
    <location>
        <begin position="267"/>
        <end position="338"/>
    </location>
</feature>
<keyword evidence="5" id="KW-1185">Reference proteome</keyword>
<accession>A0ABQ5EML3</accession>
<sequence length="399" mass="45200">MLMFEMEKISNDSKDIQATMLQQIKILENDFERAEAQYINLDLKMQHQKEKNACDFFRGKNVNTKFDKSATLEKLIYVKPLNKNKEIKAKIVSKVNVKIDKSKPVTLCSTPKNEQDVASSSSVRRPKSKDTNSKERVLMNTKSKSTPKDVNKSQSSVSLVFNKRDIMNLTVFASNTNVLKEEIVNDVHDGLNLVCVSCGKDVFMLSQDKCVARYALSPNSRVKRSLFTSPVVAKSSRLGATLVVAKSRFSVATPPKATNKVIQIVLWIVDSRYLKHITRNLKLLRNFIEKFMGTIRFGNGNFAAIIGYGDYIQGNLMICHVYYVEGLEHNLFLVRQFCDGDLEVAFRFNTCYVRNLEGEDLLTGSRDSNHYTISISEMAASSLVVLMSKATSTKSWLWH</sequence>
<dbReference type="EMBL" id="BQNB010016464">
    <property type="protein sequence ID" value="GJT52110.1"/>
    <property type="molecule type" value="Genomic_DNA"/>
</dbReference>
<reference evidence="4" key="2">
    <citation type="submission" date="2022-01" db="EMBL/GenBank/DDBJ databases">
        <authorList>
            <person name="Yamashiro T."/>
            <person name="Shiraishi A."/>
            <person name="Satake H."/>
            <person name="Nakayama K."/>
        </authorList>
    </citation>
    <scope>NUCLEOTIDE SEQUENCE</scope>
</reference>
<organism evidence="4 5">
    <name type="scientific">Tanacetum coccineum</name>
    <dbReference type="NCBI Taxonomy" id="301880"/>
    <lineage>
        <taxon>Eukaryota</taxon>
        <taxon>Viridiplantae</taxon>
        <taxon>Streptophyta</taxon>
        <taxon>Embryophyta</taxon>
        <taxon>Tracheophyta</taxon>
        <taxon>Spermatophyta</taxon>
        <taxon>Magnoliopsida</taxon>
        <taxon>eudicotyledons</taxon>
        <taxon>Gunneridae</taxon>
        <taxon>Pentapetalae</taxon>
        <taxon>asterids</taxon>
        <taxon>campanulids</taxon>
        <taxon>Asterales</taxon>
        <taxon>Asteraceae</taxon>
        <taxon>Asteroideae</taxon>
        <taxon>Anthemideae</taxon>
        <taxon>Anthemidinae</taxon>
        <taxon>Tanacetum</taxon>
    </lineage>
</organism>
<evidence type="ECO:0000259" key="3">
    <source>
        <dbReference type="Pfam" id="PF22936"/>
    </source>
</evidence>
<comment type="caution">
    <text evidence="4">The sequence shown here is derived from an EMBL/GenBank/DDBJ whole genome shotgun (WGS) entry which is preliminary data.</text>
</comment>
<evidence type="ECO:0000313" key="4">
    <source>
        <dbReference type="EMBL" id="GJT52110.1"/>
    </source>
</evidence>
<proteinExistence type="predicted"/>
<dbReference type="Pfam" id="PF22936">
    <property type="entry name" value="Pol_BBD"/>
    <property type="match status" value="1"/>
</dbReference>
<feature type="compositionally biased region" description="Polar residues" evidence="2">
    <location>
        <begin position="110"/>
        <end position="123"/>
    </location>
</feature>
<feature type="coiled-coil region" evidence="1">
    <location>
        <begin position="17"/>
        <end position="51"/>
    </location>
</feature>
<dbReference type="InterPro" id="IPR054722">
    <property type="entry name" value="PolX-like_BBD"/>
</dbReference>
<evidence type="ECO:0000256" key="2">
    <source>
        <dbReference type="SAM" id="MobiDB-lite"/>
    </source>
</evidence>
<feature type="region of interest" description="Disordered" evidence="2">
    <location>
        <begin position="110"/>
        <end position="151"/>
    </location>
</feature>
<keyword evidence="1" id="KW-0175">Coiled coil</keyword>
<name>A0ABQ5EML3_9ASTR</name>
<evidence type="ECO:0000256" key="1">
    <source>
        <dbReference type="SAM" id="Coils"/>
    </source>
</evidence>
<gene>
    <name evidence="4" type="ORF">Tco_0978267</name>
</gene>
<feature type="compositionally biased region" description="Basic and acidic residues" evidence="2">
    <location>
        <begin position="128"/>
        <end position="137"/>
    </location>
</feature>
<evidence type="ECO:0000313" key="5">
    <source>
        <dbReference type="Proteomes" id="UP001151760"/>
    </source>
</evidence>
<protein>
    <recommendedName>
        <fullName evidence="3">Retrovirus-related Pol polyprotein from transposon TNT 1-94-like beta-barrel domain-containing protein</fullName>
    </recommendedName>
</protein>
<dbReference type="Proteomes" id="UP001151760">
    <property type="component" value="Unassembled WGS sequence"/>
</dbReference>
<reference evidence="4" key="1">
    <citation type="journal article" date="2022" name="Int. J. Mol. Sci.">
        <title>Draft Genome of Tanacetum Coccineum: Genomic Comparison of Closely Related Tanacetum-Family Plants.</title>
        <authorList>
            <person name="Yamashiro T."/>
            <person name="Shiraishi A."/>
            <person name="Nakayama K."/>
            <person name="Satake H."/>
        </authorList>
    </citation>
    <scope>NUCLEOTIDE SEQUENCE</scope>
</reference>